<proteinExistence type="predicted"/>
<dbReference type="AlphaFoldDB" id="A0A6L9W737"/>
<feature type="compositionally biased region" description="Low complexity" evidence="1">
    <location>
        <begin position="52"/>
        <end position="77"/>
    </location>
</feature>
<name>A0A6L9W737_9ACTN</name>
<dbReference type="RefSeq" id="WP_163207706.1">
    <property type="nucleotide sequence ID" value="NZ_JAAGWG010000037.1"/>
</dbReference>
<dbReference type="EMBL" id="JAAGWG010000037">
    <property type="protein sequence ID" value="NEK87619.1"/>
    <property type="molecule type" value="Genomic_DNA"/>
</dbReference>
<dbReference type="Proteomes" id="UP000479241">
    <property type="component" value="Unassembled WGS sequence"/>
</dbReference>
<gene>
    <name evidence="2" type="ORF">GCU60_17920</name>
</gene>
<evidence type="ECO:0000256" key="1">
    <source>
        <dbReference type="SAM" id="MobiDB-lite"/>
    </source>
</evidence>
<evidence type="ECO:0000313" key="3">
    <source>
        <dbReference type="Proteomes" id="UP000479241"/>
    </source>
</evidence>
<feature type="region of interest" description="Disordered" evidence="1">
    <location>
        <begin position="1"/>
        <end position="77"/>
    </location>
</feature>
<organism evidence="2 3">
    <name type="scientific">Blastococcus saxobsidens</name>
    <dbReference type="NCBI Taxonomy" id="138336"/>
    <lineage>
        <taxon>Bacteria</taxon>
        <taxon>Bacillati</taxon>
        <taxon>Actinomycetota</taxon>
        <taxon>Actinomycetes</taxon>
        <taxon>Geodermatophilales</taxon>
        <taxon>Geodermatophilaceae</taxon>
        <taxon>Blastococcus</taxon>
    </lineage>
</organism>
<comment type="caution">
    <text evidence="2">The sequence shown here is derived from an EMBL/GenBank/DDBJ whole genome shotgun (WGS) entry which is preliminary data.</text>
</comment>
<reference evidence="2 3" key="1">
    <citation type="submission" date="2019-12" db="EMBL/GenBank/DDBJ databases">
        <title>the WGS of Blastococcus saxobsidens 67B17.</title>
        <authorList>
            <person name="Jiang Z."/>
        </authorList>
    </citation>
    <scope>NUCLEOTIDE SEQUENCE [LARGE SCALE GENOMIC DNA]</scope>
    <source>
        <strain evidence="2 3">67B17</strain>
    </source>
</reference>
<feature type="region of interest" description="Disordered" evidence="1">
    <location>
        <begin position="183"/>
        <end position="218"/>
    </location>
</feature>
<accession>A0A6L9W737</accession>
<sequence>MARSIGDWFADHARSLPDDAPDDEVVEPQAPWDVQFSGTSAKRSERRQTVTGRNRAAAPAQRQPRDGAAVKGTTGGKAPARETILAAIQANPHVDARSLAAFLSRHGTAVTGAEVAAVKDQLASPFKVIKTRPGSLPTSALKAMHAIHEVVRANPQMGRKALAAILRSRGVVATKAEIASAIGQARAPKPSNRRATAGNRQAKQPSHARQKMTMARKPARTVKIAANAQTSRVTHETPLCSSCGVRISIYSGCRCS</sequence>
<evidence type="ECO:0000313" key="2">
    <source>
        <dbReference type="EMBL" id="NEK87619.1"/>
    </source>
</evidence>
<protein>
    <submittedName>
        <fullName evidence="2">Uncharacterized protein</fullName>
    </submittedName>
</protein>